<dbReference type="EMBL" id="ML211592">
    <property type="protein sequence ID" value="TFK81525.1"/>
    <property type="molecule type" value="Genomic_DNA"/>
</dbReference>
<protein>
    <submittedName>
        <fullName evidence="1">Uncharacterized protein</fullName>
    </submittedName>
</protein>
<sequence length="170" mass="19573">MVIAYVPEQGRHGLRILPPLDINKLAQETGDLEEVFLLVYGPGATPTRPKDLRWSLAWRVSNGGWKHIHVTAENTLYDPQMPWRYVYWGPQNKTAELDNCKARRMSLGVMDVATRRRIKALAWEVGVAKPNRQWTGQHWIIALLHKLYENKVLTQAQWSKAIAQAPHRTC</sequence>
<evidence type="ECO:0000313" key="2">
    <source>
        <dbReference type="Proteomes" id="UP000308197"/>
    </source>
</evidence>
<reference evidence="1 2" key="1">
    <citation type="journal article" date="2019" name="Nat. Ecol. Evol.">
        <title>Megaphylogeny resolves global patterns of mushroom evolution.</title>
        <authorList>
            <person name="Varga T."/>
            <person name="Krizsan K."/>
            <person name="Foldi C."/>
            <person name="Dima B."/>
            <person name="Sanchez-Garcia M."/>
            <person name="Sanchez-Ramirez S."/>
            <person name="Szollosi G.J."/>
            <person name="Szarkandi J.G."/>
            <person name="Papp V."/>
            <person name="Albert L."/>
            <person name="Andreopoulos W."/>
            <person name="Angelini C."/>
            <person name="Antonin V."/>
            <person name="Barry K.W."/>
            <person name="Bougher N.L."/>
            <person name="Buchanan P."/>
            <person name="Buyck B."/>
            <person name="Bense V."/>
            <person name="Catcheside P."/>
            <person name="Chovatia M."/>
            <person name="Cooper J."/>
            <person name="Damon W."/>
            <person name="Desjardin D."/>
            <person name="Finy P."/>
            <person name="Geml J."/>
            <person name="Haridas S."/>
            <person name="Hughes K."/>
            <person name="Justo A."/>
            <person name="Karasinski D."/>
            <person name="Kautmanova I."/>
            <person name="Kiss B."/>
            <person name="Kocsube S."/>
            <person name="Kotiranta H."/>
            <person name="LaButti K.M."/>
            <person name="Lechner B.E."/>
            <person name="Liimatainen K."/>
            <person name="Lipzen A."/>
            <person name="Lukacs Z."/>
            <person name="Mihaltcheva S."/>
            <person name="Morgado L.N."/>
            <person name="Niskanen T."/>
            <person name="Noordeloos M.E."/>
            <person name="Ohm R.A."/>
            <person name="Ortiz-Santana B."/>
            <person name="Ovrebo C."/>
            <person name="Racz N."/>
            <person name="Riley R."/>
            <person name="Savchenko A."/>
            <person name="Shiryaev A."/>
            <person name="Soop K."/>
            <person name="Spirin V."/>
            <person name="Szebenyi C."/>
            <person name="Tomsovsky M."/>
            <person name="Tulloss R.E."/>
            <person name="Uehling J."/>
            <person name="Grigoriev I.V."/>
            <person name="Vagvolgyi C."/>
            <person name="Papp T."/>
            <person name="Martin F.M."/>
            <person name="Miettinen O."/>
            <person name="Hibbett D.S."/>
            <person name="Nagy L.G."/>
        </authorList>
    </citation>
    <scope>NUCLEOTIDE SEQUENCE [LARGE SCALE GENOMIC DNA]</scope>
    <source>
        <strain evidence="1 2">HHB13444</strain>
    </source>
</reference>
<accession>A0A5C3NVX7</accession>
<dbReference type="InParanoid" id="A0A5C3NVX7"/>
<organism evidence="1 2">
    <name type="scientific">Polyporus arcularius HHB13444</name>
    <dbReference type="NCBI Taxonomy" id="1314778"/>
    <lineage>
        <taxon>Eukaryota</taxon>
        <taxon>Fungi</taxon>
        <taxon>Dikarya</taxon>
        <taxon>Basidiomycota</taxon>
        <taxon>Agaricomycotina</taxon>
        <taxon>Agaricomycetes</taxon>
        <taxon>Polyporales</taxon>
        <taxon>Polyporaceae</taxon>
        <taxon>Polyporus</taxon>
    </lineage>
</organism>
<gene>
    <name evidence="1" type="ORF">K466DRAFT_501976</name>
</gene>
<proteinExistence type="predicted"/>
<keyword evidence="2" id="KW-1185">Reference proteome</keyword>
<evidence type="ECO:0000313" key="1">
    <source>
        <dbReference type="EMBL" id="TFK81525.1"/>
    </source>
</evidence>
<dbReference type="AlphaFoldDB" id="A0A5C3NVX7"/>
<dbReference type="Proteomes" id="UP000308197">
    <property type="component" value="Unassembled WGS sequence"/>
</dbReference>
<name>A0A5C3NVX7_9APHY</name>